<dbReference type="CDD" id="cd00060">
    <property type="entry name" value="FHA"/>
    <property type="match status" value="1"/>
</dbReference>
<feature type="domain" description="FHA" evidence="2">
    <location>
        <begin position="176"/>
        <end position="223"/>
    </location>
</feature>
<feature type="compositionally biased region" description="Basic and acidic residues" evidence="1">
    <location>
        <begin position="126"/>
        <end position="137"/>
    </location>
</feature>
<dbReference type="EMBL" id="HBKN01041371">
    <property type="protein sequence ID" value="CAE2329538.1"/>
    <property type="molecule type" value="Transcribed_RNA"/>
</dbReference>
<sequence length="334" mass="36544">MRPTSWRGRKFCQPPGKSGQAGSGMWRFVGLLEPEENAEAAATKTVVCLIPNEGEFCGRMINMGKDGSNSNVVKHLRAKHPEEYKYFLETSSKARLVSSRRIDVLGPNPHKVAARSFERKRKKPRTDKQGDDGHGSDETQILTDDDVANKMSPAAILEVLCEKGNRVRHPLYMGTNFIGRDVDCDVIIKDKAVSRKHVRIDLSNNQDTQAHVVDLGSTNPTTILKQGKQVPLQMQTVHVVHLPFKFWLGTSQCVLMPIGSLDSSETKKQSAVLRRESEGGALDITNDFSAVDDTSEGETGAVHAEGSSAEVQQKGSVEVAMMNTSLAPSFSAAD</sequence>
<dbReference type="Pfam" id="PF00498">
    <property type="entry name" value="FHA"/>
    <property type="match status" value="1"/>
</dbReference>
<evidence type="ECO:0000313" key="3">
    <source>
        <dbReference type="EMBL" id="CAE2329538.1"/>
    </source>
</evidence>
<dbReference type="InterPro" id="IPR000253">
    <property type="entry name" value="FHA_dom"/>
</dbReference>
<name>A0A7S4PBE6_GUITH</name>
<dbReference type="InterPro" id="IPR008984">
    <property type="entry name" value="SMAD_FHA_dom_sf"/>
</dbReference>
<dbReference type="AlphaFoldDB" id="A0A7S4PBE6"/>
<gene>
    <name evidence="3" type="ORF">GTHE00462_LOCUS32331</name>
</gene>
<dbReference type="SUPFAM" id="SSF49879">
    <property type="entry name" value="SMAD/FHA domain"/>
    <property type="match status" value="1"/>
</dbReference>
<evidence type="ECO:0000259" key="2">
    <source>
        <dbReference type="PROSITE" id="PS50006"/>
    </source>
</evidence>
<evidence type="ECO:0000256" key="1">
    <source>
        <dbReference type="SAM" id="MobiDB-lite"/>
    </source>
</evidence>
<dbReference type="SMART" id="SM00240">
    <property type="entry name" value="FHA"/>
    <property type="match status" value="1"/>
</dbReference>
<feature type="region of interest" description="Disordered" evidence="1">
    <location>
        <begin position="1"/>
        <end position="21"/>
    </location>
</feature>
<feature type="region of interest" description="Disordered" evidence="1">
    <location>
        <begin position="290"/>
        <end position="311"/>
    </location>
</feature>
<organism evidence="3">
    <name type="scientific">Guillardia theta</name>
    <name type="common">Cryptophyte</name>
    <name type="synonym">Cryptomonas phi</name>
    <dbReference type="NCBI Taxonomy" id="55529"/>
    <lineage>
        <taxon>Eukaryota</taxon>
        <taxon>Cryptophyceae</taxon>
        <taxon>Pyrenomonadales</taxon>
        <taxon>Geminigeraceae</taxon>
        <taxon>Guillardia</taxon>
    </lineage>
</organism>
<accession>A0A7S4PBE6</accession>
<proteinExistence type="predicted"/>
<dbReference type="Gene3D" id="2.60.200.20">
    <property type="match status" value="1"/>
</dbReference>
<feature type="region of interest" description="Disordered" evidence="1">
    <location>
        <begin position="107"/>
        <end position="145"/>
    </location>
</feature>
<protein>
    <recommendedName>
        <fullName evidence="2">FHA domain-containing protein</fullName>
    </recommendedName>
</protein>
<reference evidence="3" key="1">
    <citation type="submission" date="2021-01" db="EMBL/GenBank/DDBJ databases">
        <authorList>
            <person name="Corre E."/>
            <person name="Pelletier E."/>
            <person name="Niang G."/>
            <person name="Scheremetjew M."/>
            <person name="Finn R."/>
            <person name="Kale V."/>
            <person name="Holt S."/>
            <person name="Cochrane G."/>
            <person name="Meng A."/>
            <person name="Brown T."/>
            <person name="Cohen L."/>
        </authorList>
    </citation>
    <scope>NUCLEOTIDE SEQUENCE</scope>
    <source>
        <strain evidence="3">CCMP 2712</strain>
    </source>
</reference>
<dbReference type="PROSITE" id="PS50006">
    <property type="entry name" value="FHA_DOMAIN"/>
    <property type="match status" value="1"/>
</dbReference>